<dbReference type="Gene3D" id="1.20.58.1460">
    <property type="match status" value="1"/>
</dbReference>
<dbReference type="PIRSF" id="PIRSF020623">
    <property type="entry name" value="PaaX"/>
    <property type="match status" value="1"/>
</dbReference>
<dbReference type="GO" id="GO:0006351">
    <property type="term" value="P:DNA-templated transcription"/>
    <property type="evidence" value="ECO:0007669"/>
    <property type="project" value="InterPro"/>
</dbReference>
<dbReference type="Proteomes" id="UP000286716">
    <property type="component" value="Unassembled WGS sequence"/>
</dbReference>
<gene>
    <name evidence="4" type="ORF">DMA12_13215</name>
</gene>
<organism evidence="4 5">
    <name type="scientific">Amycolatopsis balhimycina DSM 5908</name>
    <dbReference type="NCBI Taxonomy" id="1081091"/>
    <lineage>
        <taxon>Bacteria</taxon>
        <taxon>Bacillati</taxon>
        <taxon>Actinomycetota</taxon>
        <taxon>Actinomycetes</taxon>
        <taxon>Pseudonocardiales</taxon>
        <taxon>Pseudonocardiaceae</taxon>
        <taxon>Amycolatopsis</taxon>
    </lineage>
</organism>
<protein>
    <submittedName>
        <fullName evidence="4">PaaX family transcriptional regulator</fullName>
    </submittedName>
</protein>
<dbReference type="EMBL" id="QHHU01000015">
    <property type="protein sequence ID" value="RSM45852.1"/>
    <property type="molecule type" value="Genomic_DNA"/>
</dbReference>
<dbReference type="InterPro" id="IPR048846">
    <property type="entry name" value="PaaX-like_central"/>
</dbReference>
<dbReference type="AlphaFoldDB" id="A0A428WRZ0"/>
<evidence type="ECO:0000259" key="3">
    <source>
        <dbReference type="Pfam" id="PF20803"/>
    </source>
</evidence>
<dbReference type="OrthoDB" id="2270427at2"/>
<evidence type="ECO:0000259" key="2">
    <source>
        <dbReference type="Pfam" id="PF08223"/>
    </source>
</evidence>
<dbReference type="Gene3D" id="1.10.10.10">
    <property type="entry name" value="Winged helix-like DNA-binding domain superfamily/Winged helix DNA-binding domain"/>
    <property type="match status" value="1"/>
</dbReference>
<reference evidence="4 5" key="1">
    <citation type="submission" date="2018-05" db="EMBL/GenBank/DDBJ databases">
        <title>Evolution of GPA BGCs.</title>
        <authorList>
            <person name="Waglechner N."/>
            <person name="Wright G.D."/>
        </authorList>
    </citation>
    <scope>NUCLEOTIDE SEQUENCE [LARGE SCALE GENOMIC DNA]</scope>
    <source>
        <strain evidence="4 5">DSM 5908</strain>
    </source>
</reference>
<accession>A0A428WRZ0</accession>
<feature type="domain" description="Transcriptional repressor PaaX-like C-terminal" evidence="2">
    <location>
        <begin position="167"/>
        <end position="245"/>
    </location>
</feature>
<dbReference type="Pfam" id="PF20803">
    <property type="entry name" value="PaaX_M"/>
    <property type="match status" value="1"/>
</dbReference>
<sequence length="265" mass="29402">MLTFLGIHVLGRAVAISSGSVIEVFARIGVSEEAVRSTLTRMASRGLLTRHRDGRKVYFGLSPRLAMVLEDGRRRVWETGAVNRAGDGDWTLVGFSLPDSRRGDRHDLRTQLTWEGFGPLQNGLWVAAGLRDVTAIIEQLDLAGHVTVLTARPAKPTESAELVRKAFDTETIEARYLDFLAKWDTARSSWPDDLTRRLMLHTDWLQVIRRDPHLPAEHLPGGWPAGRAERLFRKLDASFREGAAKEAGEVLELLAVAGPEVPARG</sequence>
<dbReference type="Pfam" id="PF07848">
    <property type="entry name" value="PaaX"/>
    <property type="match status" value="1"/>
</dbReference>
<evidence type="ECO:0000259" key="1">
    <source>
        <dbReference type="Pfam" id="PF07848"/>
    </source>
</evidence>
<dbReference type="InterPro" id="IPR013225">
    <property type="entry name" value="PaaX_C"/>
</dbReference>
<proteinExistence type="predicted"/>
<evidence type="ECO:0000313" key="5">
    <source>
        <dbReference type="Proteomes" id="UP000286716"/>
    </source>
</evidence>
<feature type="domain" description="Transcriptional repressor PaaX-like N-terminal" evidence="1">
    <location>
        <begin position="2"/>
        <end position="64"/>
    </location>
</feature>
<evidence type="ECO:0000313" key="4">
    <source>
        <dbReference type="EMBL" id="RSM45852.1"/>
    </source>
</evidence>
<dbReference type="InterPro" id="IPR036388">
    <property type="entry name" value="WH-like_DNA-bd_sf"/>
</dbReference>
<dbReference type="SUPFAM" id="SSF46785">
    <property type="entry name" value="Winged helix' DNA-binding domain"/>
    <property type="match status" value="1"/>
</dbReference>
<dbReference type="InterPro" id="IPR012906">
    <property type="entry name" value="PaaX-like_N"/>
</dbReference>
<comment type="caution">
    <text evidence="4">The sequence shown here is derived from an EMBL/GenBank/DDBJ whole genome shotgun (WGS) entry which is preliminary data.</text>
</comment>
<dbReference type="PANTHER" id="PTHR30319">
    <property type="entry name" value="PHENYLACETIC ACID REGULATOR-RELATED TRANSCRIPTIONAL REPRESSOR"/>
    <property type="match status" value="1"/>
</dbReference>
<name>A0A428WRZ0_AMYBA</name>
<dbReference type="Gene3D" id="3.30.70.2650">
    <property type="match status" value="1"/>
</dbReference>
<keyword evidence="5" id="KW-1185">Reference proteome</keyword>
<dbReference type="Pfam" id="PF08223">
    <property type="entry name" value="PaaX_C"/>
    <property type="match status" value="1"/>
</dbReference>
<dbReference type="InterPro" id="IPR011965">
    <property type="entry name" value="PaaX_trns_reg"/>
</dbReference>
<dbReference type="PANTHER" id="PTHR30319:SF1">
    <property type="entry name" value="TRANSCRIPTIONAL REPRESSOR PAAX"/>
    <property type="match status" value="1"/>
</dbReference>
<dbReference type="InterPro" id="IPR036390">
    <property type="entry name" value="WH_DNA-bd_sf"/>
</dbReference>
<feature type="domain" description="Transcriptional repressor PaaX-like central Cas2-like" evidence="3">
    <location>
        <begin position="85"/>
        <end position="163"/>
    </location>
</feature>